<evidence type="ECO:0000256" key="8">
    <source>
        <dbReference type="ARBA" id="ARBA00023157"/>
    </source>
</evidence>
<dbReference type="Pfam" id="PF20259">
    <property type="entry name" value="tRNA_Me_trans_M"/>
    <property type="match status" value="1"/>
</dbReference>
<feature type="region of interest" description="Interaction with tRNA" evidence="10">
    <location>
        <begin position="148"/>
        <end position="150"/>
    </location>
</feature>
<keyword evidence="5 10" id="KW-0547">Nucleotide-binding</keyword>
<feature type="active site" description="Nucleophile" evidence="10">
    <location>
        <position position="92"/>
    </location>
</feature>
<dbReference type="EMBL" id="MHOD01000012">
    <property type="protein sequence ID" value="OGZ58279.1"/>
    <property type="molecule type" value="Genomic_DNA"/>
</dbReference>
<name>A0A1G2H7F1_9BACT</name>
<feature type="site" description="Interaction with tRNA" evidence="10">
    <location>
        <position position="118"/>
    </location>
</feature>
<feature type="active site" description="Cysteine persulfide intermediate" evidence="10">
    <location>
        <position position="198"/>
    </location>
</feature>
<dbReference type="STRING" id="1802158.A2827_02345"/>
<protein>
    <recommendedName>
        <fullName evidence="10">tRNA-specific 2-thiouridylase MnmA</fullName>
        <ecNumber evidence="10">2.8.1.13</ecNumber>
    </recommendedName>
</protein>
<dbReference type="Gene3D" id="2.30.30.280">
    <property type="entry name" value="Adenine nucleotide alpha hydrolases-like domains"/>
    <property type="match status" value="1"/>
</dbReference>
<feature type="binding site" evidence="10">
    <location>
        <position position="117"/>
    </location>
    <ligand>
        <name>ATP</name>
        <dbReference type="ChEBI" id="CHEBI:30616"/>
    </ligand>
</feature>
<keyword evidence="8" id="KW-1015">Disulfide bond</keyword>
<sequence>MSGGVDSSVSAALLKISGYDVTGVFMKCWSEEEMPTGVCTSEEDEQWARRAASKIGIPFYSIDFVGEYRQNVVDYFIEEYRQGRTPNPDVMCNREIKFGVFYDWAINSLGADYIATGHYARLVYGNGAKSSKSDSANPKLLKGIDPNKDQSYFLWAVDREKFKKVIFPVGEYMKSDVRKLAREFNLPNATRKDSQGICFIGKLEVSDFLKDFIPDKEGPIVNAKGKIVGEHKGLHYYTLGQRKGINIGGGPPYYVWGKDRKTNTLLVSREFDDKLFGKGAVCSNVNWISEKPSNFPYKCKVKIRYRQEDKNARIKGVNKDESINVEFGSGERAVTPGQSVVFYRGDELIGGGIIN</sequence>
<keyword evidence="6 10" id="KW-0067">ATP-binding</keyword>
<evidence type="ECO:0000256" key="10">
    <source>
        <dbReference type="HAMAP-Rule" id="MF_00144"/>
    </source>
</evidence>
<feature type="region of interest" description="Interaction with target base in tRNA" evidence="10">
    <location>
        <begin position="87"/>
        <end position="89"/>
    </location>
</feature>
<dbReference type="Pfam" id="PF03054">
    <property type="entry name" value="tRNA_Me_trans"/>
    <property type="match status" value="1"/>
</dbReference>
<feature type="domain" description="tRNA-specific 2-thiouridylase MnmA-like C-terminal" evidence="11">
    <location>
        <begin position="282"/>
        <end position="354"/>
    </location>
</feature>
<evidence type="ECO:0000256" key="7">
    <source>
        <dbReference type="ARBA" id="ARBA00022884"/>
    </source>
</evidence>
<comment type="similarity">
    <text evidence="10">Belongs to the MnmA/TRMU family.</text>
</comment>
<gene>
    <name evidence="10" type="primary">mnmA</name>
    <name evidence="13" type="ORF">A2827_02345</name>
</gene>
<dbReference type="EC" id="2.8.1.13" evidence="10"/>
<evidence type="ECO:0000256" key="4">
    <source>
        <dbReference type="ARBA" id="ARBA00022694"/>
    </source>
</evidence>
<feature type="site" description="Interaction with tRNA" evidence="10">
    <location>
        <position position="338"/>
    </location>
</feature>
<dbReference type="PANTHER" id="PTHR11933">
    <property type="entry name" value="TRNA 5-METHYLAMINOMETHYL-2-THIOURIDYLATE -METHYLTRANSFERASE"/>
    <property type="match status" value="1"/>
</dbReference>
<dbReference type="GO" id="GO:0103016">
    <property type="term" value="F:tRNA-uridine 2-sulfurtransferase activity"/>
    <property type="evidence" value="ECO:0007669"/>
    <property type="project" value="UniProtKB-EC"/>
</dbReference>
<dbReference type="InterPro" id="IPR014729">
    <property type="entry name" value="Rossmann-like_a/b/a_fold"/>
</dbReference>
<dbReference type="InterPro" id="IPR004506">
    <property type="entry name" value="MnmA-like"/>
</dbReference>
<evidence type="ECO:0000256" key="6">
    <source>
        <dbReference type="ARBA" id="ARBA00022840"/>
    </source>
</evidence>
<dbReference type="SUPFAM" id="SSF52402">
    <property type="entry name" value="Adenine nucleotide alpha hydrolases-like"/>
    <property type="match status" value="1"/>
</dbReference>
<dbReference type="Pfam" id="PF20258">
    <property type="entry name" value="tRNA_Me_trans_C"/>
    <property type="match status" value="1"/>
</dbReference>
<organism evidence="13 14">
    <name type="scientific">Candidatus Spechtbacteria bacterium RIFCSPHIGHO2_01_FULL_43_30</name>
    <dbReference type="NCBI Taxonomy" id="1802158"/>
    <lineage>
        <taxon>Bacteria</taxon>
        <taxon>Candidatus Spechtiibacteriota</taxon>
    </lineage>
</organism>
<comment type="caution">
    <text evidence="10">Lacks conserved residue(s) required for the propagation of feature annotation.</text>
</comment>
<dbReference type="NCBIfam" id="TIGR00420">
    <property type="entry name" value="trmU"/>
    <property type="match status" value="1"/>
</dbReference>
<dbReference type="HAMAP" id="MF_00144">
    <property type="entry name" value="tRNA_thiouridyl_MnmA"/>
    <property type="match status" value="1"/>
</dbReference>
<dbReference type="FunFam" id="3.40.50.620:FF:000115">
    <property type="entry name" value="tRNA-specific 2-thiouridylase MnmA"/>
    <property type="match status" value="1"/>
</dbReference>
<comment type="catalytic activity">
    <reaction evidence="9 10">
        <text>S-sulfanyl-L-cysteinyl-[protein] + uridine(34) in tRNA + AH2 + ATP = 2-thiouridine(34) in tRNA + L-cysteinyl-[protein] + A + AMP + diphosphate + H(+)</text>
        <dbReference type="Rhea" id="RHEA:47032"/>
        <dbReference type="Rhea" id="RHEA-COMP:10131"/>
        <dbReference type="Rhea" id="RHEA-COMP:11726"/>
        <dbReference type="Rhea" id="RHEA-COMP:11727"/>
        <dbReference type="Rhea" id="RHEA-COMP:11728"/>
        <dbReference type="ChEBI" id="CHEBI:13193"/>
        <dbReference type="ChEBI" id="CHEBI:15378"/>
        <dbReference type="ChEBI" id="CHEBI:17499"/>
        <dbReference type="ChEBI" id="CHEBI:29950"/>
        <dbReference type="ChEBI" id="CHEBI:30616"/>
        <dbReference type="ChEBI" id="CHEBI:33019"/>
        <dbReference type="ChEBI" id="CHEBI:61963"/>
        <dbReference type="ChEBI" id="CHEBI:65315"/>
        <dbReference type="ChEBI" id="CHEBI:87170"/>
        <dbReference type="ChEBI" id="CHEBI:456215"/>
        <dbReference type="EC" id="2.8.1.13"/>
    </reaction>
</comment>
<dbReference type="GO" id="GO:0005737">
    <property type="term" value="C:cytoplasm"/>
    <property type="evidence" value="ECO:0007669"/>
    <property type="project" value="UniProtKB-SubCell"/>
</dbReference>
<comment type="subcellular location">
    <subcellularLocation>
        <location evidence="10">Cytoplasm</location>
    </subcellularLocation>
</comment>
<dbReference type="InterPro" id="IPR046885">
    <property type="entry name" value="MnmA-like_C"/>
</dbReference>
<dbReference type="GO" id="GO:0000049">
    <property type="term" value="F:tRNA binding"/>
    <property type="evidence" value="ECO:0007669"/>
    <property type="project" value="UniProtKB-KW"/>
</dbReference>
<dbReference type="NCBIfam" id="NF001138">
    <property type="entry name" value="PRK00143.1"/>
    <property type="match status" value="1"/>
</dbReference>
<dbReference type="Gene3D" id="2.40.30.10">
    <property type="entry name" value="Translation factors"/>
    <property type="match status" value="1"/>
</dbReference>
<comment type="function">
    <text evidence="10">Catalyzes the 2-thiolation of uridine at the wobble position (U34) of tRNA, leading to the formation of s(2)U34.</text>
</comment>
<dbReference type="GO" id="GO:0002143">
    <property type="term" value="P:tRNA wobble position uridine thiolation"/>
    <property type="evidence" value="ECO:0007669"/>
    <property type="project" value="TreeGrafter"/>
</dbReference>
<dbReference type="InterPro" id="IPR046884">
    <property type="entry name" value="MnmA-like_central"/>
</dbReference>
<keyword evidence="3 10" id="KW-0808">Transferase</keyword>
<reference evidence="13 14" key="1">
    <citation type="journal article" date="2016" name="Nat. Commun.">
        <title>Thousands of microbial genomes shed light on interconnected biogeochemical processes in an aquifer system.</title>
        <authorList>
            <person name="Anantharaman K."/>
            <person name="Brown C.T."/>
            <person name="Hug L.A."/>
            <person name="Sharon I."/>
            <person name="Castelle C.J."/>
            <person name="Probst A.J."/>
            <person name="Thomas B.C."/>
            <person name="Singh A."/>
            <person name="Wilkins M.J."/>
            <person name="Karaoz U."/>
            <person name="Brodie E.L."/>
            <person name="Williams K.H."/>
            <person name="Hubbard S.S."/>
            <person name="Banfield J.F."/>
        </authorList>
    </citation>
    <scope>NUCLEOTIDE SEQUENCE [LARGE SCALE GENOMIC DNA]</scope>
</reference>
<dbReference type="GO" id="GO:0005524">
    <property type="term" value="F:ATP binding"/>
    <property type="evidence" value="ECO:0007669"/>
    <property type="project" value="UniProtKB-KW"/>
</dbReference>
<evidence type="ECO:0000256" key="1">
    <source>
        <dbReference type="ARBA" id="ARBA00022490"/>
    </source>
</evidence>
<evidence type="ECO:0000259" key="12">
    <source>
        <dbReference type="Pfam" id="PF20259"/>
    </source>
</evidence>
<keyword evidence="1 10" id="KW-0963">Cytoplasm</keyword>
<evidence type="ECO:0000313" key="14">
    <source>
        <dbReference type="Proteomes" id="UP000177932"/>
    </source>
</evidence>
<comment type="caution">
    <text evidence="13">The sequence shown here is derived from an EMBL/GenBank/DDBJ whole genome shotgun (WGS) entry which is preliminary data.</text>
</comment>
<dbReference type="CDD" id="cd01998">
    <property type="entry name" value="MnmA_TRMU-like"/>
    <property type="match status" value="1"/>
</dbReference>
<dbReference type="FunFam" id="2.40.30.10:FF:000023">
    <property type="entry name" value="tRNA-specific 2-thiouridylase MnmA"/>
    <property type="match status" value="1"/>
</dbReference>
<dbReference type="Proteomes" id="UP000177932">
    <property type="component" value="Unassembled WGS sequence"/>
</dbReference>
<evidence type="ECO:0000256" key="3">
    <source>
        <dbReference type="ARBA" id="ARBA00022679"/>
    </source>
</evidence>
<feature type="domain" description="tRNA-specific 2-thiouridylase MnmA-like central" evidence="12">
    <location>
        <begin position="207"/>
        <end position="269"/>
    </location>
</feature>
<dbReference type="PANTHER" id="PTHR11933:SF5">
    <property type="entry name" value="MITOCHONDRIAL TRNA-SPECIFIC 2-THIOURIDYLASE 1"/>
    <property type="match status" value="1"/>
</dbReference>
<keyword evidence="7 10" id="KW-0694">RNA-binding</keyword>
<accession>A0A1G2H7F1</accession>
<keyword evidence="2 10" id="KW-0820">tRNA-binding</keyword>
<proteinExistence type="inferred from homology"/>
<dbReference type="FunFam" id="2.30.30.280:FF:000001">
    <property type="entry name" value="tRNA-specific 2-thiouridylase MnmA"/>
    <property type="match status" value="1"/>
</dbReference>
<keyword evidence="4 10" id="KW-0819">tRNA processing</keyword>
<dbReference type="AlphaFoldDB" id="A0A1G2H7F1"/>
<feature type="region of interest" description="Interaction with tRNA" evidence="10">
    <location>
        <begin position="304"/>
        <end position="305"/>
    </location>
</feature>
<dbReference type="InterPro" id="IPR023382">
    <property type="entry name" value="MnmA-like_central_sf"/>
</dbReference>
<evidence type="ECO:0000256" key="9">
    <source>
        <dbReference type="ARBA" id="ARBA00051542"/>
    </source>
</evidence>
<dbReference type="Gene3D" id="3.40.50.620">
    <property type="entry name" value="HUPs"/>
    <property type="match status" value="1"/>
</dbReference>
<evidence type="ECO:0000256" key="2">
    <source>
        <dbReference type="ARBA" id="ARBA00022555"/>
    </source>
</evidence>
<evidence type="ECO:0000256" key="5">
    <source>
        <dbReference type="ARBA" id="ARBA00022741"/>
    </source>
</evidence>
<feature type="binding site" evidence="10">
    <location>
        <position position="26"/>
    </location>
    <ligand>
        <name>ATP</name>
        <dbReference type="ChEBI" id="CHEBI:30616"/>
    </ligand>
</feature>
<evidence type="ECO:0000259" key="11">
    <source>
        <dbReference type="Pfam" id="PF20258"/>
    </source>
</evidence>
<evidence type="ECO:0000313" key="13">
    <source>
        <dbReference type="EMBL" id="OGZ58279.1"/>
    </source>
</evidence>